<evidence type="ECO:0000259" key="1">
    <source>
        <dbReference type="PROSITE" id="PS50181"/>
    </source>
</evidence>
<keyword evidence="3" id="KW-1185">Reference proteome</keyword>
<dbReference type="Proteomes" id="UP000799291">
    <property type="component" value="Unassembled WGS sequence"/>
</dbReference>
<dbReference type="PROSITE" id="PS50181">
    <property type="entry name" value="FBOX"/>
    <property type="match status" value="1"/>
</dbReference>
<dbReference type="SUPFAM" id="SSF81383">
    <property type="entry name" value="F-box domain"/>
    <property type="match status" value="1"/>
</dbReference>
<dbReference type="CDD" id="cd09917">
    <property type="entry name" value="F-box_SF"/>
    <property type="match status" value="1"/>
</dbReference>
<protein>
    <recommendedName>
        <fullName evidence="1">F-box domain-containing protein</fullName>
    </recommendedName>
</protein>
<evidence type="ECO:0000313" key="2">
    <source>
        <dbReference type="EMBL" id="KAF2687274.1"/>
    </source>
</evidence>
<dbReference type="AlphaFoldDB" id="A0A6G1J9N7"/>
<dbReference type="InterPro" id="IPR001810">
    <property type="entry name" value="F-box_dom"/>
</dbReference>
<feature type="domain" description="F-box" evidence="1">
    <location>
        <begin position="1"/>
        <end position="43"/>
    </location>
</feature>
<dbReference type="InterPro" id="IPR036047">
    <property type="entry name" value="F-box-like_dom_sf"/>
</dbReference>
<dbReference type="Pfam" id="PF00646">
    <property type="entry name" value="F-box"/>
    <property type="match status" value="1"/>
</dbReference>
<gene>
    <name evidence="2" type="ORF">K458DRAFT_188466</name>
</gene>
<dbReference type="OrthoDB" id="5279008at2759"/>
<organism evidence="2 3">
    <name type="scientific">Lentithecium fluviatile CBS 122367</name>
    <dbReference type="NCBI Taxonomy" id="1168545"/>
    <lineage>
        <taxon>Eukaryota</taxon>
        <taxon>Fungi</taxon>
        <taxon>Dikarya</taxon>
        <taxon>Ascomycota</taxon>
        <taxon>Pezizomycotina</taxon>
        <taxon>Dothideomycetes</taxon>
        <taxon>Pleosporomycetidae</taxon>
        <taxon>Pleosporales</taxon>
        <taxon>Massarineae</taxon>
        <taxon>Lentitheciaceae</taxon>
        <taxon>Lentithecium</taxon>
    </lineage>
</organism>
<dbReference type="EMBL" id="MU005575">
    <property type="protein sequence ID" value="KAF2687274.1"/>
    <property type="molecule type" value="Genomic_DNA"/>
</dbReference>
<dbReference type="SMART" id="SM00256">
    <property type="entry name" value="FBOX"/>
    <property type="match status" value="1"/>
</dbReference>
<sequence>MDTLPNEIIEEVGWHLDTKDVKSLRLVSRRMRDGVQTEYFRRMTNLKITLTPNGLQSFDEIAHTSQLLHYVESVEFTIGDSSLDVHAWLSLKDPLFRPTDGSHLTTLPALRERDQRVDHGIEDDLPCILRTLFKSQRLKTVKIHSEEPEIHWARKLSNLSRKSLSNRLKAIAIEYAEEDFEYEKMDVPSIYTELYDETPQAVGYLQHKRYANL</sequence>
<evidence type="ECO:0000313" key="3">
    <source>
        <dbReference type="Proteomes" id="UP000799291"/>
    </source>
</evidence>
<reference evidence="2" key="1">
    <citation type="journal article" date="2020" name="Stud. Mycol.">
        <title>101 Dothideomycetes genomes: a test case for predicting lifestyles and emergence of pathogens.</title>
        <authorList>
            <person name="Haridas S."/>
            <person name="Albert R."/>
            <person name="Binder M."/>
            <person name="Bloem J."/>
            <person name="Labutti K."/>
            <person name="Salamov A."/>
            <person name="Andreopoulos B."/>
            <person name="Baker S."/>
            <person name="Barry K."/>
            <person name="Bills G."/>
            <person name="Bluhm B."/>
            <person name="Cannon C."/>
            <person name="Castanera R."/>
            <person name="Culley D."/>
            <person name="Daum C."/>
            <person name="Ezra D."/>
            <person name="Gonzalez J."/>
            <person name="Henrissat B."/>
            <person name="Kuo A."/>
            <person name="Liang C."/>
            <person name="Lipzen A."/>
            <person name="Lutzoni F."/>
            <person name="Magnuson J."/>
            <person name="Mondo S."/>
            <person name="Nolan M."/>
            <person name="Ohm R."/>
            <person name="Pangilinan J."/>
            <person name="Park H.-J."/>
            <person name="Ramirez L."/>
            <person name="Alfaro M."/>
            <person name="Sun H."/>
            <person name="Tritt A."/>
            <person name="Yoshinaga Y."/>
            <person name="Zwiers L.-H."/>
            <person name="Turgeon B."/>
            <person name="Goodwin S."/>
            <person name="Spatafora J."/>
            <person name="Crous P."/>
            <person name="Grigoriev I."/>
        </authorList>
    </citation>
    <scope>NUCLEOTIDE SEQUENCE</scope>
    <source>
        <strain evidence="2">CBS 122367</strain>
    </source>
</reference>
<proteinExistence type="predicted"/>
<name>A0A6G1J9N7_9PLEO</name>
<accession>A0A6G1J9N7</accession>